<feature type="chain" id="PRO_5016308790" evidence="8">
    <location>
        <begin position="23"/>
        <end position="162"/>
    </location>
</feature>
<dbReference type="PRINTS" id="PR00608">
    <property type="entry name" value="CYTCHROMECII"/>
</dbReference>
<proteinExistence type="predicted"/>
<evidence type="ECO:0000313" key="9">
    <source>
        <dbReference type="EMBL" id="RAK50696.1"/>
    </source>
</evidence>
<evidence type="ECO:0000256" key="8">
    <source>
        <dbReference type="SAM" id="SignalP"/>
    </source>
</evidence>
<dbReference type="InterPro" id="IPR002321">
    <property type="entry name" value="Cyt_c_II"/>
</dbReference>
<sequence length="162" mass="16331">MGWTSGRRVAVAAALFIGAAVAGGGALAQAGGAGAKAVVARQNNFKQLGQANKALSDELKKGSPDKGVITANAQKVASLSAQVPTWFPKGSGPEAGVKTNAKPEVWSDAAGFSAAANRAGAEAAKLRQVSLGGDFDAIRAQARATGAACKGCHDKYRVPEKR</sequence>
<gene>
    <name evidence="9" type="ORF">DJ018_18265</name>
</gene>
<keyword evidence="1" id="KW-0813">Transport</keyword>
<feature type="binding site" description="covalent" evidence="7">
    <location>
        <position position="152"/>
    </location>
    <ligand>
        <name>heme c</name>
        <dbReference type="ChEBI" id="CHEBI:61717"/>
    </ligand>
</feature>
<feature type="signal peptide" evidence="8">
    <location>
        <begin position="1"/>
        <end position="22"/>
    </location>
</feature>
<keyword evidence="2 7" id="KW-0349">Heme</keyword>
<evidence type="ECO:0000313" key="10">
    <source>
        <dbReference type="Proteomes" id="UP000249725"/>
    </source>
</evidence>
<dbReference type="Proteomes" id="UP000249725">
    <property type="component" value="Unassembled WGS sequence"/>
</dbReference>
<protein>
    <submittedName>
        <fullName evidence="9">Cytochrome c</fullName>
    </submittedName>
</protein>
<keyword evidence="5 6" id="KW-0408">Iron</keyword>
<dbReference type="InterPro" id="IPR010980">
    <property type="entry name" value="Cyt_c/b562"/>
</dbReference>
<accession>A0A328A984</accession>
<dbReference type="RefSeq" id="WP_111516425.1">
    <property type="nucleotide sequence ID" value="NZ_QFYR01000006.1"/>
</dbReference>
<feature type="binding site" description="axial binding residue" evidence="6">
    <location>
        <position position="153"/>
    </location>
    <ligand>
        <name>heme c</name>
        <dbReference type="ChEBI" id="CHEBI:61717"/>
    </ligand>
    <ligandPart>
        <name>Fe</name>
        <dbReference type="ChEBI" id="CHEBI:18248"/>
    </ligandPart>
</feature>
<comment type="caution">
    <text evidence="9">The sequence shown here is derived from an EMBL/GenBank/DDBJ whole genome shotgun (WGS) entry which is preliminary data.</text>
</comment>
<reference evidence="10" key="1">
    <citation type="submission" date="2018-05" db="EMBL/GenBank/DDBJ databases">
        <authorList>
            <person name="Li X."/>
        </authorList>
    </citation>
    <scope>NUCLEOTIDE SEQUENCE [LARGE SCALE GENOMIC DNA]</scope>
    <source>
        <strain evidence="10">YIM 73061</strain>
    </source>
</reference>
<dbReference type="InterPro" id="IPR012127">
    <property type="entry name" value="Cyt_c_prime"/>
</dbReference>
<dbReference type="PIRSF" id="PIRSF000027">
    <property type="entry name" value="Cytc_c_prime"/>
    <property type="match status" value="1"/>
</dbReference>
<evidence type="ECO:0000256" key="5">
    <source>
        <dbReference type="ARBA" id="ARBA00023004"/>
    </source>
</evidence>
<evidence type="ECO:0000256" key="7">
    <source>
        <dbReference type="PIRSR" id="PIRSR000027-2"/>
    </source>
</evidence>
<evidence type="ECO:0000256" key="6">
    <source>
        <dbReference type="PIRSR" id="PIRSR000027-1"/>
    </source>
</evidence>
<dbReference type="AlphaFoldDB" id="A0A328A984"/>
<dbReference type="SUPFAM" id="SSF47175">
    <property type="entry name" value="Cytochromes"/>
    <property type="match status" value="1"/>
</dbReference>
<organism evidence="9 10">
    <name type="scientific">Phenylobacterium deserti</name>
    <dbReference type="NCBI Taxonomy" id="1914756"/>
    <lineage>
        <taxon>Bacteria</taxon>
        <taxon>Pseudomonadati</taxon>
        <taxon>Pseudomonadota</taxon>
        <taxon>Alphaproteobacteria</taxon>
        <taxon>Caulobacterales</taxon>
        <taxon>Caulobacteraceae</taxon>
        <taxon>Phenylobacterium</taxon>
    </lineage>
</organism>
<keyword evidence="10" id="KW-1185">Reference proteome</keyword>
<feature type="binding site" description="covalent" evidence="7">
    <location>
        <position position="149"/>
    </location>
    <ligand>
        <name>heme c</name>
        <dbReference type="ChEBI" id="CHEBI:61717"/>
    </ligand>
</feature>
<dbReference type="GO" id="GO:0020037">
    <property type="term" value="F:heme binding"/>
    <property type="evidence" value="ECO:0007669"/>
    <property type="project" value="InterPro"/>
</dbReference>
<dbReference type="GO" id="GO:0005506">
    <property type="term" value="F:iron ion binding"/>
    <property type="evidence" value="ECO:0007669"/>
    <property type="project" value="InterPro"/>
</dbReference>
<evidence type="ECO:0000256" key="2">
    <source>
        <dbReference type="ARBA" id="ARBA00022617"/>
    </source>
</evidence>
<dbReference type="EMBL" id="QFYR01000006">
    <property type="protein sequence ID" value="RAK50696.1"/>
    <property type="molecule type" value="Genomic_DNA"/>
</dbReference>
<dbReference type="GO" id="GO:0042597">
    <property type="term" value="C:periplasmic space"/>
    <property type="evidence" value="ECO:0007669"/>
    <property type="project" value="InterPro"/>
</dbReference>
<evidence type="ECO:0000256" key="3">
    <source>
        <dbReference type="ARBA" id="ARBA00022723"/>
    </source>
</evidence>
<evidence type="ECO:0000256" key="4">
    <source>
        <dbReference type="ARBA" id="ARBA00022982"/>
    </source>
</evidence>
<keyword evidence="3 6" id="KW-0479">Metal-binding</keyword>
<dbReference type="Gene3D" id="1.20.120.10">
    <property type="entry name" value="Cytochrome c/b562"/>
    <property type="match status" value="1"/>
</dbReference>
<dbReference type="OrthoDB" id="7596534at2"/>
<evidence type="ECO:0000256" key="1">
    <source>
        <dbReference type="ARBA" id="ARBA00022448"/>
    </source>
</evidence>
<keyword evidence="8" id="KW-0732">Signal</keyword>
<dbReference type="Pfam" id="PF01322">
    <property type="entry name" value="Cytochrom_C_2"/>
    <property type="match status" value="1"/>
</dbReference>
<dbReference type="InterPro" id="IPR015984">
    <property type="entry name" value="Cyt_c_prime_subgr"/>
</dbReference>
<dbReference type="GO" id="GO:0022900">
    <property type="term" value="P:electron transport chain"/>
    <property type="evidence" value="ECO:0007669"/>
    <property type="project" value="InterPro"/>
</dbReference>
<name>A0A328A984_9CAUL</name>
<comment type="PTM">
    <text evidence="7">Binds 1 heme group per subunit.</text>
</comment>
<keyword evidence="4" id="KW-0249">Electron transport</keyword>
<dbReference type="GO" id="GO:0009055">
    <property type="term" value="F:electron transfer activity"/>
    <property type="evidence" value="ECO:0007669"/>
    <property type="project" value="InterPro"/>
</dbReference>
<dbReference type="PROSITE" id="PS51009">
    <property type="entry name" value="CYTCII"/>
    <property type="match status" value="1"/>
</dbReference>